<evidence type="ECO:0000313" key="1">
    <source>
        <dbReference type="EMBL" id="TKC35946.1"/>
    </source>
</evidence>
<dbReference type="AlphaFoldDB" id="A0A4U1EJQ1"/>
<gene>
    <name evidence="1" type="ORF">EI555_020779</name>
</gene>
<proteinExistence type="predicted"/>
<sequence length="112" mass="12854">VKLTDNHKHLINFHSPCKIVKQITSISTEPRAEIKSMKQGKDDITILVVTFALFKAAALNQLKLKVFNESLKHRSPSQDNLERSDTYQWVVIIQPHNVKDRIHHVNTSQSCL</sequence>
<feature type="non-terminal residue" evidence="1">
    <location>
        <position position="1"/>
    </location>
</feature>
<name>A0A4U1EJQ1_MONMO</name>
<organism evidence="1 2">
    <name type="scientific">Monodon monoceros</name>
    <name type="common">Narwhal</name>
    <name type="synonym">Ceratodon monodon</name>
    <dbReference type="NCBI Taxonomy" id="40151"/>
    <lineage>
        <taxon>Eukaryota</taxon>
        <taxon>Metazoa</taxon>
        <taxon>Chordata</taxon>
        <taxon>Craniata</taxon>
        <taxon>Vertebrata</taxon>
        <taxon>Euteleostomi</taxon>
        <taxon>Mammalia</taxon>
        <taxon>Eutheria</taxon>
        <taxon>Laurasiatheria</taxon>
        <taxon>Artiodactyla</taxon>
        <taxon>Whippomorpha</taxon>
        <taxon>Cetacea</taxon>
        <taxon>Odontoceti</taxon>
        <taxon>Monodontidae</taxon>
        <taxon>Monodon</taxon>
    </lineage>
</organism>
<dbReference type="Proteomes" id="UP000308365">
    <property type="component" value="Unassembled WGS sequence"/>
</dbReference>
<comment type="caution">
    <text evidence="1">The sequence shown here is derived from an EMBL/GenBank/DDBJ whole genome shotgun (WGS) entry which is preliminary data.</text>
</comment>
<reference evidence="2" key="1">
    <citation type="journal article" date="2019" name="IScience">
        <title>Narwhal Genome Reveals Long-Term Low Genetic Diversity despite Current Large Abundance Size.</title>
        <authorList>
            <person name="Westbury M.V."/>
            <person name="Petersen B."/>
            <person name="Garde E."/>
            <person name="Heide-Jorgensen M.P."/>
            <person name="Lorenzen E.D."/>
        </authorList>
    </citation>
    <scope>NUCLEOTIDE SEQUENCE [LARGE SCALE GENOMIC DNA]</scope>
</reference>
<accession>A0A4U1EJQ1</accession>
<evidence type="ECO:0000313" key="2">
    <source>
        <dbReference type="Proteomes" id="UP000308365"/>
    </source>
</evidence>
<dbReference type="EMBL" id="RWIC01001406">
    <property type="protein sequence ID" value="TKC35946.1"/>
    <property type="molecule type" value="Genomic_DNA"/>
</dbReference>
<protein>
    <submittedName>
        <fullName evidence="1">Uncharacterized protein</fullName>
    </submittedName>
</protein>